<feature type="repeat" description="ANK" evidence="3">
    <location>
        <begin position="237"/>
        <end position="272"/>
    </location>
</feature>
<name>A0A6A5XZG9_9PLEO</name>
<evidence type="ECO:0000313" key="5">
    <source>
        <dbReference type="Proteomes" id="UP000799778"/>
    </source>
</evidence>
<dbReference type="InterPro" id="IPR002110">
    <property type="entry name" value="Ankyrin_rpt"/>
</dbReference>
<dbReference type="OrthoDB" id="366390at2759"/>
<dbReference type="InterPro" id="IPR036770">
    <property type="entry name" value="Ankyrin_rpt-contain_sf"/>
</dbReference>
<reference evidence="4" key="1">
    <citation type="journal article" date="2020" name="Stud. Mycol.">
        <title>101 Dothideomycetes genomes: a test case for predicting lifestyles and emergence of pathogens.</title>
        <authorList>
            <person name="Haridas S."/>
            <person name="Albert R."/>
            <person name="Binder M."/>
            <person name="Bloem J."/>
            <person name="Labutti K."/>
            <person name="Salamov A."/>
            <person name="Andreopoulos B."/>
            <person name="Baker S."/>
            <person name="Barry K."/>
            <person name="Bills G."/>
            <person name="Bluhm B."/>
            <person name="Cannon C."/>
            <person name="Castanera R."/>
            <person name="Culley D."/>
            <person name="Daum C."/>
            <person name="Ezra D."/>
            <person name="Gonzalez J."/>
            <person name="Henrissat B."/>
            <person name="Kuo A."/>
            <person name="Liang C."/>
            <person name="Lipzen A."/>
            <person name="Lutzoni F."/>
            <person name="Magnuson J."/>
            <person name="Mondo S."/>
            <person name="Nolan M."/>
            <person name="Ohm R."/>
            <person name="Pangilinan J."/>
            <person name="Park H.-J."/>
            <person name="Ramirez L."/>
            <person name="Alfaro M."/>
            <person name="Sun H."/>
            <person name="Tritt A."/>
            <person name="Yoshinaga Y."/>
            <person name="Zwiers L.-H."/>
            <person name="Turgeon B."/>
            <person name="Goodwin S."/>
            <person name="Spatafora J."/>
            <person name="Crous P."/>
            <person name="Grigoriev I."/>
        </authorList>
    </citation>
    <scope>NUCLEOTIDE SEQUENCE</scope>
    <source>
        <strain evidence="4">CBS 175.79</strain>
    </source>
</reference>
<keyword evidence="2 3" id="KW-0040">ANK repeat</keyword>
<feature type="repeat" description="ANK" evidence="3">
    <location>
        <begin position="46"/>
        <end position="72"/>
    </location>
</feature>
<dbReference type="Pfam" id="PF12796">
    <property type="entry name" value="Ank_2"/>
    <property type="match status" value="1"/>
</dbReference>
<evidence type="ECO:0000313" key="4">
    <source>
        <dbReference type="EMBL" id="KAF2018020.1"/>
    </source>
</evidence>
<keyword evidence="1" id="KW-0677">Repeat</keyword>
<evidence type="ECO:0000256" key="3">
    <source>
        <dbReference type="PROSITE-ProRule" id="PRU00023"/>
    </source>
</evidence>
<gene>
    <name evidence="4" type="ORF">BU24DRAFT_163563</name>
</gene>
<dbReference type="Gene3D" id="1.25.40.20">
    <property type="entry name" value="Ankyrin repeat-containing domain"/>
    <property type="match status" value="1"/>
</dbReference>
<dbReference type="RefSeq" id="XP_033386359.1">
    <property type="nucleotide sequence ID" value="XM_033521407.1"/>
</dbReference>
<evidence type="ECO:0000256" key="2">
    <source>
        <dbReference type="ARBA" id="ARBA00023043"/>
    </source>
</evidence>
<evidence type="ECO:0000256" key="1">
    <source>
        <dbReference type="ARBA" id="ARBA00022737"/>
    </source>
</evidence>
<dbReference type="GeneID" id="54278804"/>
<organism evidence="4 5">
    <name type="scientific">Aaosphaeria arxii CBS 175.79</name>
    <dbReference type="NCBI Taxonomy" id="1450172"/>
    <lineage>
        <taxon>Eukaryota</taxon>
        <taxon>Fungi</taxon>
        <taxon>Dikarya</taxon>
        <taxon>Ascomycota</taxon>
        <taxon>Pezizomycotina</taxon>
        <taxon>Dothideomycetes</taxon>
        <taxon>Pleosporomycetidae</taxon>
        <taxon>Pleosporales</taxon>
        <taxon>Pleosporales incertae sedis</taxon>
        <taxon>Aaosphaeria</taxon>
    </lineage>
</organism>
<protein>
    <submittedName>
        <fullName evidence="4">Ankyrin</fullName>
    </submittedName>
</protein>
<dbReference type="SUPFAM" id="SSF48403">
    <property type="entry name" value="Ankyrin repeat"/>
    <property type="match status" value="1"/>
</dbReference>
<dbReference type="Proteomes" id="UP000799778">
    <property type="component" value="Unassembled WGS sequence"/>
</dbReference>
<dbReference type="PANTHER" id="PTHR24126">
    <property type="entry name" value="ANKYRIN REPEAT, PH AND SEC7 DOMAIN CONTAINING PROTEIN SECG-RELATED"/>
    <property type="match status" value="1"/>
</dbReference>
<dbReference type="EMBL" id="ML978068">
    <property type="protein sequence ID" value="KAF2018020.1"/>
    <property type="molecule type" value="Genomic_DNA"/>
</dbReference>
<dbReference type="PROSITE" id="PS50088">
    <property type="entry name" value="ANK_REPEAT"/>
    <property type="match status" value="3"/>
</dbReference>
<dbReference type="AlphaFoldDB" id="A0A6A5XZG9"/>
<sequence>MMDEIFEAGPPAGEDLPIHSAAATGDTIKISECIQLGQDVNAYDRRGVPPLQHAILTGGIDCVRFLLSVGADPLQRRIDGAQGFDDDSLTTTARWNNVAILKELYERDAQELSEPLLAAVSWGSIDTVRVILEYDQQASTTQISKETILRALEDAARLWAADLVELLMPAVANVSDNETERRYAFSQALLSVNREIMEPDDLLGDSNSPACDWKKALEVTKLLVEAGGDINAKDEAQKTTPLHHALAQTPKLPKDLIIYLLENGAEVAAEDWEGVTPFQNVLAHPDGAELIRVFIDAGANPNARNSTGNSPLHFACSEFSAQLLIDLGADVEAVNDKGQLPLHTAVGSGFPEVAELLIRHRAAVNRATTDG</sequence>
<keyword evidence="5" id="KW-1185">Reference proteome</keyword>
<dbReference type="PANTHER" id="PTHR24126:SF14">
    <property type="entry name" value="ANK_REP_REGION DOMAIN-CONTAINING PROTEIN"/>
    <property type="match status" value="1"/>
</dbReference>
<proteinExistence type="predicted"/>
<dbReference type="Pfam" id="PF00023">
    <property type="entry name" value="Ank"/>
    <property type="match status" value="1"/>
</dbReference>
<accession>A0A6A5XZG9</accession>
<dbReference type="PROSITE" id="PS50297">
    <property type="entry name" value="ANK_REP_REGION"/>
    <property type="match status" value="2"/>
</dbReference>
<dbReference type="SMART" id="SM00248">
    <property type="entry name" value="ANK"/>
    <property type="match status" value="8"/>
</dbReference>
<feature type="repeat" description="ANK" evidence="3">
    <location>
        <begin position="337"/>
        <end position="369"/>
    </location>
</feature>